<reference evidence="10" key="1">
    <citation type="submission" date="2021-03" db="EMBL/GenBank/DDBJ databases">
        <title>Antimicrobial resistance genes in bacteria isolated from Japanese honey, and their potential for conferring macrolide and lincosamide resistance in the American foulbrood pathogen Paenibacillus larvae.</title>
        <authorList>
            <person name="Okamoto M."/>
            <person name="Kumagai M."/>
            <person name="Kanamori H."/>
            <person name="Takamatsu D."/>
        </authorList>
    </citation>
    <scope>NUCLEOTIDE SEQUENCE</scope>
    <source>
        <strain evidence="10">J2TS6</strain>
    </source>
</reference>
<evidence type="ECO:0000256" key="3">
    <source>
        <dbReference type="ARBA" id="ARBA00022801"/>
    </source>
</evidence>
<dbReference type="EMBL" id="BORQ01000002">
    <property type="protein sequence ID" value="GIO31098.1"/>
    <property type="molecule type" value="Genomic_DNA"/>
</dbReference>
<evidence type="ECO:0000256" key="8">
    <source>
        <dbReference type="RuleBase" id="RU004016"/>
    </source>
</evidence>
<keyword evidence="6" id="KW-0961">Cell wall biogenesis/degradation</keyword>
<dbReference type="PRINTS" id="PR00725">
    <property type="entry name" value="DADACBPTASE1"/>
</dbReference>
<dbReference type="Proteomes" id="UP000679779">
    <property type="component" value="Unassembled WGS sequence"/>
</dbReference>
<keyword evidence="11" id="KW-1185">Reference proteome</keyword>
<dbReference type="PANTHER" id="PTHR21581">
    <property type="entry name" value="D-ALANYL-D-ALANINE CARBOXYPEPTIDASE"/>
    <property type="match status" value="1"/>
</dbReference>
<accession>A0A919XIU8</accession>
<evidence type="ECO:0000259" key="9">
    <source>
        <dbReference type="Pfam" id="PF00768"/>
    </source>
</evidence>
<name>A0A919XIU8_9BACL</name>
<proteinExistence type="inferred from homology"/>
<dbReference type="InterPro" id="IPR012338">
    <property type="entry name" value="Beta-lactam/transpept-like"/>
</dbReference>
<dbReference type="GO" id="GO:0006508">
    <property type="term" value="P:proteolysis"/>
    <property type="evidence" value="ECO:0007669"/>
    <property type="project" value="InterPro"/>
</dbReference>
<comment type="similarity">
    <text evidence="1 8">Belongs to the peptidase S11 family.</text>
</comment>
<comment type="caution">
    <text evidence="10">The sequence shown here is derived from an EMBL/GenBank/DDBJ whole genome shotgun (WGS) entry which is preliminary data.</text>
</comment>
<dbReference type="AlphaFoldDB" id="A0A919XIU8"/>
<evidence type="ECO:0000256" key="7">
    <source>
        <dbReference type="PIRSR" id="PIRSR618044-2"/>
    </source>
</evidence>
<feature type="binding site" evidence="7">
    <location>
        <position position="162"/>
    </location>
    <ligand>
        <name>substrate</name>
    </ligand>
</feature>
<dbReference type="Gene3D" id="3.40.710.10">
    <property type="entry name" value="DD-peptidase/beta-lactamase superfamily"/>
    <property type="match status" value="1"/>
</dbReference>
<evidence type="ECO:0000256" key="5">
    <source>
        <dbReference type="ARBA" id="ARBA00022984"/>
    </source>
</evidence>
<dbReference type="GO" id="GO:0009002">
    <property type="term" value="F:serine-type D-Ala-D-Ala carboxypeptidase activity"/>
    <property type="evidence" value="ECO:0007669"/>
    <property type="project" value="InterPro"/>
</dbReference>
<organism evidence="10 11">
    <name type="scientific">Paenibacillus albilobatus</name>
    <dbReference type="NCBI Taxonomy" id="2716884"/>
    <lineage>
        <taxon>Bacteria</taxon>
        <taxon>Bacillati</taxon>
        <taxon>Bacillota</taxon>
        <taxon>Bacilli</taxon>
        <taxon>Bacillales</taxon>
        <taxon>Paenibacillaceae</taxon>
        <taxon>Paenibacillus</taxon>
    </lineage>
</organism>
<dbReference type="SUPFAM" id="SSF56601">
    <property type="entry name" value="beta-lactamase/transpeptidase-like"/>
    <property type="match status" value="1"/>
</dbReference>
<dbReference type="Pfam" id="PF00768">
    <property type="entry name" value="Peptidase_S11"/>
    <property type="match status" value="1"/>
</dbReference>
<evidence type="ECO:0000256" key="4">
    <source>
        <dbReference type="ARBA" id="ARBA00022960"/>
    </source>
</evidence>
<sequence length="230" mass="25603">MTLLLAMEMLQQGKIKTSDLVKVSKHAASTEGSSLFLKPGEVMPLRNLLKGIVLVSGNDATVALAEHMAGTEANFVKLMNNKAKTLGLVNTHFVNVHGLDHKDHFSCAYDMFIIAKSLLRHQRILKLTSLKYATIPRNSQTRMMLKNTNTLLGKYRGVDGLKTGTTDKAKYCLTATAKKQGTRVVAVVMGEPTVRKRDKEMAGLLDLSLQRRFVDRQMTRRHSRGKSFFA</sequence>
<dbReference type="InterPro" id="IPR001967">
    <property type="entry name" value="Peptidase_S11_N"/>
</dbReference>
<keyword evidence="2" id="KW-0732">Signal</keyword>
<dbReference type="PANTHER" id="PTHR21581:SF6">
    <property type="entry name" value="TRAFFICKING PROTEIN PARTICLE COMPLEX SUBUNIT 12"/>
    <property type="match status" value="1"/>
</dbReference>
<dbReference type="GO" id="GO:0008360">
    <property type="term" value="P:regulation of cell shape"/>
    <property type="evidence" value="ECO:0007669"/>
    <property type="project" value="UniProtKB-KW"/>
</dbReference>
<keyword evidence="3" id="KW-0378">Hydrolase</keyword>
<evidence type="ECO:0000256" key="6">
    <source>
        <dbReference type="ARBA" id="ARBA00023316"/>
    </source>
</evidence>
<evidence type="ECO:0000313" key="10">
    <source>
        <dbReference type="EMBL" id="GIO31098.1"/>
    </source>
</evidence>
<gene>
    <name evidence="10" type="ORF">J2TS6_22390</name>
</gene>
<dbReference type="GO" id="GO:0071555">
    <property type="term" value="P:cell wall organization"/>
    <property type="evidence" value="ECO:0007669"/>
    <property type="project" value="UniProtKB-KW"/>
</dbReference>
<keyword evidence="4" id="KW-0133">Cell shape</keyword>
<protein>
    <recommendedName>
        <fullName evidence="9">Peptidase S11 D-alanyl-D-alanine carboxypeptidase A N-terminal domain-containing protein</fullName>
    </recommendedName>
</protein>
<keyword evidence="5" id="KW-0573">Peptidoglycan synthesis</keyword>
<dbReference type="InterPro" id="IPR018044">
    <property type="entry name" value="Peptidase_S11"/>
</dbReference>
<evidence type="ECO:0000313" key="11">
    <source>
        <dbReference type="Proteomes" id="UP000679779"/>
    </source>
</evidence>
<evidence type="ECO:0000256" key="1">
    <source>
        <dbReference type="ARBA" id="ARBA00007164"/>
    </source>
</evidence>
<evidence type="ECO:0000256" key="2">
    <source>
        <dbReference type="ARBA" id="ARBA00022729"/>
    </source>
</evidence>
<dbReference type="GO" id="GO:0009252">
    <property type="term" value="P:peptidoglycan biosynthetic process"/>
    <property type="evidence" value="ECO:0007669"/>
    <property type="project" value="UniProtKB-KW"/>
</dbReference>
<feature type="domain" description="Peptidase S11 D-alanyl-D-alanine carboxypeptidase A N-terminal" evidence="9">
    <location>
        <begin position="1"/>
        <end position="192"/>
    </location>
</feature>